<keyword evidence="1" id="KW-0472">Membrane</keyword>
<proteinExistence type="predicted"/>
<feature type="non-terminal residue" evidence="2">
    <location>
        <position position="49"/>
    </location>
</feature>
<dbReference type="GO" id="GO:0006508">
    <property type="term" value="P:proteolysis"/>
    <property type="evidence" value="ECO:0007669"/>
    <property type="project" value="UniProtKB-KW"/>
</dbReference>
<keyword evidence="2" id="KW-0645">Protease</keyword>
<organism evidence="2 3">
    <name type="scientific">Yersinia bercovieri</name>
    <dbReference type="NCBI Taxonomy" id="634"/>
    <lineage>
        <taxon>Bacteria</taxon>
        <taxon>Pseudomonadati</taxon>
        <taxon>Pseudomonadota</taxon>
        <taxon>Gammaproteobacteria</taxon>
        <taxon>Enterobacterales</taxon>
        <taxon>Yersiniaceae</taxon>
        <taxon>Yersinia</taxon>
    </lineage>
</organism>
<protein>
    <submittedName>
        <fullName evidence="2">Membrane-associated Zn-dependent protease 1</fullName>
    </submittedName>
</protein>
<reference evidence="2 3" key="1">
    <citation type="submission" date="2017-10" db="EMBL/GenBank/DDBJ databases">
        <authorList>
            <person name="Banno H."/>
            <person name="Chua N.-H."/>
        </authorList>
    </citation>
    <scope>NUCLEOTIDE SEQUENCE [LARGE SCALE GENOMIC DNA]</scope>
    <source>
        <strain evidence="2 3">SCPM-O-B-7607</strain>
    </source>
</reference>
<dbReference type="AlphaFoldDB" id="A0A2G4TXN2"/>
<gene>
    <name evidence="2" type="ORF">CS533_19495</name>
</gene>
<evidence type="ECO:0000313" key="2">
    <source>
        <dbReference type="EMBL" id="PHZ25825.1"/>
    </source>
</evidence>
<name>A0A2G4TXN2_YERBE</name>
<evidence type="ECO:0000256" key="1">
    <source>
        <dbReference type="SAM" id="Phobius"/>
    </source>
</evidence>
<evidence type="ECO:0000313" key="3">
    <source>
        <dbReference type="Proteomes" id="UP000229378"/>
    </source>
</evidence>
<keyword evidence="2" id="KW-0378">Hydrolase</keyword>
<keyword evidence="1" id="KW-1133">Transmembrane helix</keyword>
<dbReference type="Proteomes" id="UP000229378">
    <property type="component" value="Unassembled WGS sequence"/>
</dbReference>
<dbReference type="GO" id="GO:0008233">
    <property type="term" value="F:peptidase activity"/>
    <property type="evidence" value="ECO:0007669"/>
    <property type="project" value="UniProtKB-KW"/>
</dbReference>
<keyword evidence="1" id="KW-0812">Transmembrane</keyword>
<sequence>MLFINNNFTAAMWATEGKPMKGYRYVRGFILLIGVFLSSPLLGKGEVHL</sequence>
<dbReference type="EMBL" id="PEHN01000040">
    <property type="protein sequence ID" value="PHZ25825.1"/>
    <property type="molecule type" value="Genomic_DNA"/>
</dbReference>
<accession>A0A2G4TXN2</accession>
<comment type="caution">
    <text evidence="2">The sequence shown here is derived from an EMBL/GenBank/DDBJ whole genome shotgun (WGS) entry which is preliminary data.</text>
</comment>
<feature type="transmembrane region" description="Helical" evidence="1">
    <location>
        <begin position="25"/>
        <end position="43"/>
    </location>
</feature>